<name>A0A6A5K3I1_9PLEO</name>
<evidence type="ECO:0000313" key="2">
    <source>
        <dbReference type="Proteomes" id="UP000800040"/>
    </source>
</evidence>
<dbReference type="Proteomes" id="UP000800040">
    <property type="component" value="Unassembled WGS sequence"/>
</dbReference>
<accession>A0A6A5K3I1</accession>
<gene>
    <name evidence="1" type="ORF">BDW02DRAFT_572097</name>
</gene>
<protein>
    <submittedName>
        <fullName evidence="1">Uncharacterized protein</fullName>
    </submittedName>
</protein>
<evidence type="ECO:0000313" key="1">
    <source>
        <dbReference type="EMBL" id="KAF1831341.1"/>
    </source>
</evidence>
<dbReference type="AlphaFoldDB" id="A0A6A5K3I1"/>
<keyword evidence="2" id="KW-1185">Reference proteome</keyword>
<sequence length="91" mass="10610">MEYRIYSTLPAFLGVPLTLGYIPTRLSLFPSLLLLYYYPVEFAHPHHVPRTPNPFLTTSRPIPSLLAERVHDEPFETVFLLFIVRVNVKNR</sequence>
<proteinExistence type="predicted"/>
<reference evidence="1" key="1">
    <citation type="submission" date="2020-01" db="EMBL/GenBank/DDBJ databases">
        <authorList>
            <consortium name="DOE Joint Genome Institute"/>
            <person name="Haridas S."/>
            <person name="Albert R."/>
            <person name="Binder M."/>
            <person name="Bloem J."/>
            <person name="Labutti K."/>
            <person name="Salamov A."/>
            <person name="Andreopoulos B."/>
            <person name="Baker S.E."/>
            <person name="Barry K."/>
            <person name="Bills G."/>
            <person name="Bluhm B.H."/>
            <person name="Cannon C."/>
            <person name="Castanera R."/>
            <person name="Culley D.E."/>
            <person name="Daum C."/>
            <person name="Ezra D."/>
            <person name="Gonzalez J.B."/>
            <person name="Henrissat B."/>
            <person name="Kuo A."/>
            <person name="Liang C."/>
            <person name="Lipzen A."/>
            <person name="Lutzoni F."/>
            <person name="Magnuson J."/>
            <person name="Mondo S."/>
            <person name="Nolan M."/>
            <person name="Ohm R."/>
            <person name="Pangilinan J."/>
            <person name="Park H.-J."/>
            <person name="Ramirez L."/>
            <person name="Alfaro M."/>
            <person name="Sun H."/>
            <person name="Tritt A."/>
            <person name="Yoshinaga Y."/>
            <person name="Zwiers L.-H."/>
            <person name="Turgeon B.G."/>
            <person name="Goodwin S.B."/>
            <person name="Spatafora J.W."/>
            <person name="Crous P.W."/>
            <person name="Grigoriev I.V."/>
        </authorList>
    </citation>
    <scope>NUCLEOTIDE SEQUENCE</scope>
    <source>
        <strain evidence="1">P77</strain>
    </source>
</reference>
<dbReference type="EMBL" id="ML975366">
    <property type="protein sequence ID" value="KAF1831341.1"/>
    <property type="molecule type" value="Genomic_DNA"/>
</dbReference>
<organism evidence="1 2">
    <name type="scientific">Decorospora gaudefroyi</name>
    <dbReference type="NCBI Taxonomy" id="184978"/>
    <lineage>
        <taxon>Eukaryota</taxon>
        <taxon>Fungi</taxon>
        <taxon>Dikarya</taxon>
        <taxon>Ascomycota</taxon>
        <taxon>Pezizomycotina</taxon>
        <taxon>Dothideomycetes</taxon>
        <taxon>Pleosporomycetidae</taxon>
        <taxon>Pleosporales</taxon>
        <taxon>Pleosporineae</taxon>
        <taxon>Pleosporaceae</taxon>
        <taxon>Decorospora</taxon>
    </lineage>
</organism>